<comment type="caution">
    <text evidence="2">The sequence shown here is derived from an EMBL/GenBank/DDBJ whole genome shotgun (WGS) entry which is preliminary data.</text>
</comment>
<accession>A0A3A6Q3M9</accession>
<dbReference type="InterPro" id="IPR036259">
    <property type="entry name" value="MFS_trans_sf"/>
</dbReference>
<name>A0A3A6Q3M9_9EURY</name>
<sequence>MSRAERARLSAVVFVVLFTQLLVYPGVDRLVDALGGAPTIDAGTAFLAVQLGAFVLFSAVWGALSDRVGCRVPFVVAGAVGGTAAYLALAALVVTDLGDFRVALALRFLEGAFTIGAFSLSITMLMDLDGGHGKNMGAAGIAIGGGAAIGAPVGGQLYAFGPLAPILFAAALLSAVAVAVSTLPDRAAGQRQDVAAAFDGLRGRTGLLVPFAFGFADRFAAGFFGLVGTFYFRDAFGLDPAAIGLLLACFFVPFALLQYL</sequence>
<evidence type="ECO:0000256" key="1">
    <source>
        <dbReference type="SAM" id="Phobius"/>
    </source>
</evidence>
<dbReference type="AlphaFoldDB" id="A0A3A6Q3M9"/>
<evidence type="ECO:0000313" key="3">
    <source>
        <dbReference type="Proteomes" id="UP000281564"/>
    </source>
</evidence>
<feature type="transmembrane region" description="Helical" evidence="1">
    <location>
        <begin position="138"/>
        <end position="160"/>
    </location>
</feature>
<feature type="transmembrane region" description="Helical" evidence="1">
    <location>
        <begin position="106"/>
        <end position="126"/>
    </location>
</feature>
<reference evidence="2 3" key="1">
    <citation type="submission" date="2018-06" db="EMBL/GenBank/DDBJ databases">
        <title>Halonotius sp. F13-13 a new haloarchaeeon isolated from a solar saltern from Isla Cristina, Huelva, Spain.</title>
        <authorList>
            <person name="Duran-Viseras A."/>
            <person name="Sanchez-Porro C."/>
            <person name="Ventosa A."/>
        </authorList>
    </citation>
    <scope>NUCLEOTIDE SEQUENCE [LARGE SCALE GENOMIC DNA]</scope>
    <source>
        <strain evidence="2 3">CECT 7525</strain>
    </source>
</reference>
<feature type="transmembrane region" description="Helical" evidence="1">
    <location>
        <begin position="238"/>
        <end position="257"/>
    </location>
</feature>
<protein>
    <submittedName>
        <fullName evidence="2">MFS transporter</fullName>
    </submittedName>
</protein>
<dbReference type="Proteomes" id="UP000281564">
    <property type="component" value="Unassembled WGS sequence"/>
</dbReference>
<feature type="non-terminal residue" evidence="2">
    <location>
        <position position="260"/>
    </location>
</feature>
<organism evidence="2 3">
    <name type="scientific">Halonotius pteroides</name>
    <dbReference type="NCBI Taxonomy" id="268735"/>
    <lineage>
        <taxon>Archaea</taxon>
        <taxon>Methanobacteriati</taxon>
        <taxon>Methanobacteriota</taxon>
        <taxon>Stenosarchaea group</taxon>
        <taxon>Halobacteria</taxon>
        <taxon>Halobacteriales</taxon>
        <taxon>Haloferacaceae</taxon>
        <taxon>Halonotius</taxon>
    </lineage>
</organism>
<dbReference type="GO" id="GO:0005886">
    <property type="term" value="C:plasma membrane"/>
    <property type="evidence" value="ECO:0007669"/>
    <property type="project" value="TreeGrafter"/>
</dbReference>
<proteinExistence type="predicted"/>
<keyword evidence="3" id="KW-1185">Reference proteome</keyword>
<dbReference type="PANTHER" id="PTHR23521">
    <property type="entry name" value="TRANSPORTER MFS SUPERFAMILY"/>
    <property type="match status" value="1"/>
</dbReference>
<dbReference type="SUPFAM" id="SSF103473">
    <property type="entry name" value="MFS general substrate transporter"/>
    <property type="match status" value="1"/>
</dbReference>
<dbReference type="PANTHER" id="PTHR23521:SF2">
    <property type="entry name" value="TRANSPORTER MFS SUPERFAMILY"/>
    <property type="match status" value="1"/>
</dbReference>
<evidence type="ECO:0000313" key="2">
    <source>
        <dbReference type="EMBL" id="RJX47015.1"/>
    </source>
</evidence>
<dbReference type="EMBL" id="QMDW01000087">
    <property type="protein sequence ID" value="RJX47015.1"/>
    <property type="molecule type" value="Genomic_DNA"/>
</dbReference>
<dbReference type="Pfam" id="PF07690">
    <property type="entry name" value="MFS_1"/>
    <property type="match status" value="1"/>
</dbReference>
<dbReference type="OrthoDB" id="343229at2157"/>
<dbReference type="RefSeq" id="WP_120086636.1">
    <property type="nucleotide sequence ID" value="NZ_QMDW01000087.1"/>
</dbReference>
<dbReference type="GO" id="GO:0022857">
    <property type="term" value="F:transmembrane transporter activity"/>
    <property type="evidence" value="ECO:0007669"/>
    <property type="project" value="InterPro"/>
</dbReference>
<feature type="transmembrane region" description="Helical" evidence="1">
    <location>
        <begin position="166"/>
        <end position="184"/>
    </location>
</feature>
<keyword evidence="1" id="KW-0472">Membrane</keyword>
<gene>
    <name evidence="2" type="ORF">DP106_15225</name>
</gene>
<dbReference type="InterPro" id="IPR011701">
    <property type="entry name" value="MFS"/>
</dbReference>
<dbReference type="Gene3D" id="1.20.1250.20">
    <property type="entry name" value="MFS general substrate transporter like domains"/>
    <property type="match status" value="1"/>
</dbReference>
<feature type="transmembrane region" description="Helical" evidence="1">
    <location>
        <begin position="7"/>
        <end position="25"/>
    </location>
</feature>
<feature type="transmembrane region" description="Helical" evidence="1">
    <location>
        <begin position="45"/>
        <end position="65"/>
    </location>
</feature>
<keyword evidence="1" id="KW-0812">Transmembrane</keyword>
<feature type="transmembrane region" description="Helical" evidence="1">
    <location>
        <begin position="72"/>
        <end position="94"/>
    </location>
</feature>
<keyword evidence="1" id="KW-1133">Transmembrane helix</keyword>
<feature type="transmembrane region" description="Helical" evidence="1">
    <location>
        <begin position="205"/>
        <end position="232"/>
    </location>
</feature>